<sequence>LECLLLLLSLLFVSAVAFAVVVIVVVVVVVIVVVVAVAVRRAPPPLHMTVSSFTQGNPKQHVVPEQQGRANRDYARSSDNPHIKFR</sequence>
<gene>
    <name evidence="3" type="ORF">GQ607_000697</name>
</gene>
<evidence type="ECO:0000256" key="2">
    <source>
        <dbReference type="SAM" id="Phobius"/>
    </source>
</evidence>
<dbReference type="Proteomes" id="UP000434172">
    <property type="component" value="Unassembled WGS sequence"/>
</dbReference>
<feature type="compositionally biased region" description="Basic and acidic residues" evidence="1">
    <location>
        <begin position="70"/>
        <end position="86"/>
    </location>
</feature>
<protein>
    <submittedName>
        <fullName evidence="3">Uncharacterized protein</fullName>
    </submittedName>
</protein>
<keyword evidence="4" id="KW-1185">Reference proteome</keyword>
<feature type="non-terminal residue" evidence="3">
    <location>
        <position position="1"/>
    </location>
</feature>
<proteinExistence type="predicted"/>
<organism evidence="3 4">
    <name type="scientific">Colletotrichum asianum</name>
    <dbReference type="NCBI Taxonomy" id="702518"/>
    <lineage>
        <taxon>Eukaryota</taxon>
        <taxon>Fungi</taxon>
        <taxon>Dikarya</taxon>
        <taxon>Ascomycota</taxon>
        <taxon>Pezizomycotina</taxon>
        <taxon>Sordariomycetes</taxon>
        <taxon>Hypocreomycetidae</taxon>
        <taxon>Glomerellales</taxon>
        <taxon>Glomerellaceae</taxon>
        <taxon>Colletotrichum</taxon>
        <taxon>Colletotrichum gloeosporioides species complex</taxon>
    </lineage>
</organism>
<feature type="transmembrane region" description="Helical" evidence="2">
    <location>
        <begin position="6"/>
        <end position="39"/>
    </location>
</feature>
<keyword evidence="2" id="KW-0812">Transmembrane</keyword>
<reference evidence="3 4" key="1">
    <citation type="submission" date="2019-12" db="EMBL/GenBank/DDBJ databases">
        <title>A genome sequence resource for the geographically widespread anthracnose pathogen Colletotrichum asianum.</title>
        <authorList>
            <person name="Meng Y."/>
        </authorList>
    </citation>
    <scope>NUCLEOTIDE SEQUENCE [LARGE SCALE GENOMIC DNA]</scope>
    <source>
        <strain evidence="3 4">ICMP 18580</strain>
    </source>
</reference>
<keyword evidence="2" id="KW-1133">Transmembrane helix</keyword>
<keyword evidence="2" id="KW-0472">Membrane</keyword>
<comment type="caution">
    <text evidence="3">The sequence shown here is derived from an EMBL/GenBank/DDBJ whole genome shotgun (WGS) entry which is preliminary data.</text>
</comment>
<accession>A0A8H3ZY18</accession>
<evidence type="ECO:0000313" key="3">
    <source>
        <dbReference type="EMBL" id="KAF0332681.1"/>
    </source>
</evidence>
<dbReference type="AlphaFoldDB" id="A0A8H3ZY18"/>
<feature type="region of interest" description="Disordered" evidence="1">
    <location>
        <begin position="50"/>
        <end position="86"/>
    </location>
</feature>
<dbReference type="EMBL" id="WOWK01000001">
    <property type="protein sequence ID" value="KAF0332681.1"/>
    <property type="molecule type" value="Genomic_DNA"/>
</dbReference>
<name>A0A8H3ZY18_9PEZI</name>
<evidence type="ECO:0000313" key="4">
    <source>
        <dbReference type="Proteomes" id="UP000434172"/>
    </source>
</evidence>
<evidence type="ECO:0000256" key="1">
    <source>
        <dbReference type="SAM" id="MobiDB-lite"/>
    </source>
</evidence>